<evidence type="ECO:0000313" key="1">
    <source>
        <dbReference type="EMBL" id="EJW94053.1"/>
    </source>
</evidence>
<dbReference type="EMBL" id="AMCI01006600">
    <property type="protein sequence ID" value="EJW94053.1"/>
    <property type="molecule type" value="Genomic_DNA"/>
</dbReference>
<accession>J9FI24</accession>
<proteinExistence type="predicted"/>
<reference evidence="1" key="1">
    <citation type="journal article" date="2012" name="PLoS ONE">
        <title>Gene sets for utilization of primary and secondary nutrition supplies in the distal gut of endangered iberian lynx.</title>
        <authorList>
            <person name="Alcaide M."/>
            <person name="Messina E."/>
            <person name="Richter M."/>
            <person name="Bargiela R."/>
            <person name="Peplies J."/>
            <person name="Huws S.A."/>
            <person name="Newbold C.J."/>
            <person name="Golyshin P.N."/>
            <person name="Simon M.A."/>
            <person name="Lopez G."/>
            <person name="Yakimov M.M."/>
            <person name="Ferrer M."/>
        </authorList>
    </citation>
    <scope>NUCLEOTIDE SEQUENCE</scope>
</reference>
<gene>
    <name evidence="1" type="ORF">EVA_17840</name>
</gene>
<comment type="caution">
    <text evidence="1">The sequence shown here is derived from an EMBL/GenBank/DDBJ whole genome shotgun (WGS) entry which is preliminary data.</text>
</comment>
<protein>
    <submittedName>
        <fullName evidence="1">Uncharacterized protein</fullName>
    </submittedName>
</protein>
<organism evidence="1">
    <name type="scientific">gut metagenome</name>
    <dbReference type="NCBI Taxonomy" id="749906"/>
    <lineage>
        <taxon>unclassified sequences</taxon>
        <taxon>metagenomes</taxon>
        <taxon>organismal metagenomes</taxon>
    </lineage>
</organism>
<name>J9FI24_9ZZZZ</name>
<sequence length="88" mass="9489">MALAVMAPTLASPVCMAPPLPPQQPSALPNISHIMALTEMPFARSCPAGRWVVAIQSSLRRSYSMPTALASSPVLWWMVPGMMPSKNR</sequence>
<dbReference type="AlphaFoldDB" id="J9FI24"/>